<dbReference type="GO" id="GO:0007094">
    <property type="term" value="P:mitotic spindle assembly checkpoint signaling"/>
    <property type="evidence" value="ECO:0007669"/>
    <property type="project" value="TreeGrafter"/>
</dbReference>
<feature type="domain" description="Spc7 kinetochore protein" evidence="3">
    <location>
        <begin position="765"/>
        <end position="1081"/>
    </location>
</feature>
<reference evidence="4 5" key="1">
    <citation type="journal article" date="2019" name="Nat. Ecol. Evol.">
        <title>Megaphylogeny resolves global patterns of mushroom evolution.</title>
        <authorList>
            <person name="Varga T."/>
            <person name="Krizsan K."/>
            <person name="Foldi C."/>
            <person name="Dima B."/>
            <person name="Sanchez-Garcia M."/>
            <person name="Sanchez-Ramirez S."/>
            <person name="Szollosi G.J."/>
            <person name="Szarkandi J.G."/>
            <person name="Papp V."/>
            <person name="Albert L."/>
            <person name="Andreopoulos W."/>
            <person name="Angelini C."/>
            <person name="Antonin V."/>
            <person name="Barry K.W."/>
            <person name="Bougher N.L."/>
            <person name="Buchanan P."/>
            <person name="Buyck B."/>
            <person name="Bense V."/>
            <person name="Catcheside P."/>
            <person name="Chovatia M."/>
            <person name="Cooper J."/>
            <person name="Damon W."/>
            <person name="Desjardin D."/>
            <person name="Finy P."/>
            <person name="Geml J."/>
            <person name="Haridas S."/>
            <person name="Hughes K."/>
            <person name="Justo A."/>
            <person name="Karasinski D."/>
            <person name="Kautmanova I."/>
            <person name="Kiss B."/>
            <person name="Kocsube S."/>
            <person name="Kotiranta H."/>
            <person name="LaButti K.M."/>
            <person name="Lechner B.E."/>
            <person name="Liimatainen K."/>
            <person name="Lipzen A."/>
            <person name="Lukacs Z."/>
            <person name="Mihaltcheva S."/>
            <person name="Morgado L.N."/>
            <person name="Niskanen T."/>
            <person name="Noordeloos M.E."/>
            <person name="Ohm R.A."/>
            <person name="Ortiz-Santana B."/>
            <person name="Ovrebo C."/>
            <person name="Racz N."/>
            <person name="Riley R."/>
            <person name="Savchenko A."/>
            <person name="Shiryaev A."/>
            <person name="Soop K."/>
            <person name="Spirin V."/>
            <person name="Szebenyi C."/>
            <person name="Tomsovsky M."/>
            <person name="Tulloss R.E."/>
            <person name="Uehling J."/>
            <person name="Grigoriev I.V."/>
            <person name="Vagvolgyi C."/>
            <person name="Papp T."/>
            <person name="Martin F.M."/>
            <person name="Miettinen O."/>
            <person name="Hibbett D.S."/>
            <person name="Nagy L.G."/>
        </authorList>
    </citation>
    <scope>NUCLEOTIDE SEQUENCE [LARGE SCALE GENOMIC DNA]</scope>
    <source>
        <strain evidence="4 5">CBS 962.96</strain>
    </source>
</reference>
<dbReference type="InterPro" id="IPR013253">
    <property type="entry name" value="Spc7_domain"/>
</dbReference>
<organism evidence="4 5">
    <name type="scientific">Dendrothele bispora (strain CBS 962.96)</name>
    <dbReference type="NCBI Taxonomy" id="1314807"/>
    <lineage>
        <taxon>Eukaryota</taxon>
        <taxon>Fungi</taxon>
        <taxon>Dikarya</taxon>
        <taxon>Basidiomycota</taxon>
        <taxon>Agaricomycotina</taxon>
        <taxon>Agaricomycetes</taxon>
        <taxon>Agaricomycetidae</taxon>
        <taxon>Agaricales</taxon>
        <taxon>Agaricales incertae sedis</taxon>
        <taxon>Dendrothele</taxon>
    </lineage>
</organism>
<sequence>MPISKDTSKRRQSIAVAHPSDAIVARPKRRRATSVAPDEESPLARSKRLSLGPLRGILKRRSSSQPPTSRTSLSSSQEDPNGAESMDLTTDFQEPIRDNFVRKSMGRRVSFNSQSQVRLFQSNVGDTTTSSTSSSSGELEFNGHSSDDPPSSPAAPSVVNDENAYPGATARSRRSSGRKSFAGSEDMDITSTSLYPPGDESALVDEELDMDQGSDMDVTVAYTSNAMRKRSLSFGIGAQQRPRASTNTGQIGQEVGDASEDHSQSFMSEGSMMSEQSEPMEFTVPVGQSLRPAHQDEAWVALVKATHSGVASMEDSDNENDGNGGDIDMDDAVARIMKARNSLNLNQGVDDSMSMSEDSFAEDVDLGNDTIDISRMMKRGFGRESIALPRESIDYQDSTMDESGIYGSAQLPITSTPRASLAAVGLDLPDFLSDPPTPRPQQPPQPVEPAGTSRNPVFSLPPSGTAPTTGSKPPTSPAKGNKTPTKTPARVFTAAFAPPVSKPSPKKPPAPEQASSSSLKRPRPSVDPAHNDETDRPSPAKRQALASKWNNTASPATGQRPSSTSPTEERRPLDPKKRAPFQAAPTAETDKPALKKTTSGMRRPSNYFSRRKSLALLPPPPEVDENMDVDTEEPPNVIRTSPKKKAGIGLGRARASMSSATSSDAWKRFDRNAEPVGVDSGKGKGKDKAVEPPTEEPRQAQSLVSSSTPPRPQVTTQEDSGPPSPAVPVLDLSTYLNSETGEDEESPGDAIMDTAAATEQWRDAIPSDGYSADEVPPISIEQFFVMTDIKFMDELTAPRRSMHPSQQTRHQPRNPSDISLAEYAVAMGIDVPQLALYTRVAKDLEAWMKQSKVVFEQAQEEATKMTPELFAEYSRSDENAQQELKHQLKLIRTNTRGQAKSDWYDWKLQWIEGLRIPAQKAFNDLENDAKALEKVKAQCDEVLPSLEQEYEAVTRELEKERTEVAAIEECDQDYLNDLKSSIADQNIELDALKNETKENLDQLDWLKERLADIEAQKREATVAITEANRLLDLQQNGTRSEVFKLKEELETLEDLHMFHASKVDANMFEYVYAWTYRVSIPCKKYLPLVEKIDIVSLPEMRTKHKEEFPKLKDFLLSAAKHMIRNSGELTTRQIVHKLADYWSSCSQLCTQIRYLSLRYPIEFEFSQSSTKPFSEFRTNVPILFPSVKSKVVVSFVFNRDAFSRWPMSIKSLRYEVIVAFGRANVQEIESAILARLNEASPQDSFACLLDACMVVQEC</sequence>
<dbReference type="Proteomes" id="UP000297245">
    <property type="component" value="Unassembled WGS sequence"/>
</dbReference>
<feature type="compositionally biased region" description="Acidic residues" evidence="2">
    <location>
        <begin position="622"/>
        <end position="633"/>
    </location>
</feature>
<gene>
    <name evidence="4" type="ORF">K435DRAFT_727026</name>
</gene>
<dbReference type="Pfam" id="PF18210">
    <property type="entry name" value="Knl1_RWD_C"/>
    <property type="match status" value="1"/>
</dbReference>
<feature type="compositionally biased region" description="Polar residues" evidence="2">
    <location>
        <begin position="699"/>
        <end position="719"/>
    </location>
</feature>
<dbReference type="PANTHER" id="PTHR28260:SF1">
    <property type="entry name" value="SPINDLE POLE BODY COMPONENT SPC105"/>
    <property type="match status" value="1"/>
</dbReference>
<evidence type="ECO:0000313" key="5">
    <source>
        <dbReference type="Proteomes" id="UP000297245"/>
    </source>
</evidence>
<feature type="coiled-coil region" evidence="1">
    <location>
        <begin position="922"/>
        <end position="1030"/>
    </location>
</feature>
<dbReference type="InterPro" id="IPR033338">
    <property type="entry name" value="Spc105/Spc7"/>
</dbReference>
<dbReference type="SMART" id="SM00787">
    <property type="entry name" value="Spc7"/>
    <property type="match status" value="1"/>
</dbReference>
<dbReference type="InterPro" id="IPR040850">
    <property type="entry name" value="Knl1_RWD_C"/>
</dbReference>
<feature type="compositionally biased region" description="Pro residues" evidence="2">
    <location>
        <begin position="500"/>
        <end position="511"/>
    </location>
</feature>
<accession>A0A4S8LRN4</accession>
<feature type="region of interest" description="Disordered" evidence="2">
    <location>
        <begin position="428"/>
        <end position="730"/>
    </location>
</feature>
<keyword evidence="1" id="KW-0175">Coiled coil</keyword>
<name>A0A4S8LRN4_DENBC</name>
<feature type="compositionally biased region" description="Low complexity" evidence="2">
    <location>
        <begin position="63"/>
        <end position="77"/>
    </location>
</feature>
<feature type="region of interest" description="Disordered" evidence="2">
    <location>
        <begin position="122"/>
        <end position="200"/>
    </location>
</feature>
<feature type="compositionally biased region" description="Basic and acidic residues" evidence="2">
    <location>
        <begin position="681"/>
        <end position="698"/>
    </location>
</feature>
<feature type="compositionally biased region" description="Pro residues" evidence="2">
    <location>
        <begin position="435"/>
        <end position="447"/>
    </location>
</feature>
<feature type="compositionally biased region" description="Basic and acidic residues" evidence="2">
    <location>
        <begin position="567"/>
        <end position="577"/>
    </location>
</feature>
<dbReference type="Pfam" id="PF08317">
    <property type="entry name" value="Spc7"/>
    <property type="match status" value="1"/>
</dbReference>
<dbReference type="GO" id="GO:0000776">
    <property type="term" value="C:kinetochore"/>
    <property type="evidence" value="ECO:0007669"/>
    <property type="project" value="TreeGrafter"/>
</dbReference>
<protein>
    <recommendedName>
        <fullName evidence="3">Spc7 kinetochore protein domain-containing protein</fullName>
    </recommendedName>
</protein>
<proteinExistence type="predicted"/>
<feature type="compositionally biased region" description="Low complexity" evidence="2">
    <location>
        <begin position="653"/>
        <end position="664"/>
    </location>
</feature>
<dbReference type="PANTHER" id="PTHR28260">
    <property type="entry name" value="SPINDLE POLE BODY COMPONENT SPC105"/>
    <property type="match status" value="1"/>
</dbReference>
<dbReference type="EMBL" id="ML179301">
    <property type="protein sequence ID" value="THU91653.1"/>
    <property type="molecule type" value="Genomic_DNA"/>
</dbReference>
<feature type="compositionally biased region" description="Polar residues" evidence="2">
    <location>
        <begin position="548"/>
        <end position="566"/>
    </location>
</feature>
<dbReference type="GO" id="GO:1990758">
    <property type="term" value="P:mitotic sister chromatid biorientation"/>
    <property type="evidence" value="ECO:0007669"/>
    <property type="project" value="TreeGrafter"/>
</dbReference>
<evidence type="ECO:0000313" key="4">
    <source>
        <dbReference type="EMBL" id="THU91653.1"/>
    </source>
</evidence>
<keyword evidence="5" id="KW-1185">Reference proteome</keyword>
<feature type="compositionally biased region" description="Low complexity" evidence="2">
    <location>
        <begin position="127"/>
        <end position="136"/>
    </location>
</feature>
<feature type="region of interest" description="Disordered" evidence="2">
    <location>
        <begin position="1"/>
        <end position="103"/>
    </location>
</feature>
<dbReference type="OrthoDB" id="5592879at2759"/>
<dbReference type="AlphaFoldDB" id="A0A4S8LRN4"/>
<evidence type="ECO:0000256" key="2">
    <source>
        <dbReference type="SAM" id="MobiDB-lite"/>
    </source>
</evidence>
<feature type="compositionally biased region" description="Basic and acidic residues" evidence="2">
    <location>
        <begin position="529"/>
        <end position="538"/>
    </location>
</feature>
<evidence type="ECO:0000259" key="3">
    <source>
        <dbReference type="SMART" id="SM00787"/>
    </source>
</evidence>
<dbReference type="GO" id="GO:0034501">
    <property type="term" value="P:protein localization to kinetochore"/>
    <property type="evidence" value="ECO:0007669"/>
    <property type="project" value="TreeGrafter"/>
</dbReference>
<evidence type="ECO:0000256" key="1">
    <source>
        <dbReference type="SAM" id="Coils"/>
    </source>
</evidence>